<protein>
    <recommendedName>
        <fullName evidence="10">Major Facilitator Superfamily protein</fullName>
    </recommendedName>
</protein>
<feature type="transmembrane region" description="Helical" evidence="7">
    <location>
        <begin position="75"/>
        <end position="97"/>
    </location>
</feature>
<dbReference type="SUPFAM" id="SSF103473">
    <property type="entry name" value="MFS general substrate transporter"/>
    <property type="match status" value="1"/>
</dbReference>
<keyword evidence="6 7" id="KW-0472">Membrane</keyword>
<evidence type="ECO:0000313" key="8">
    <source>
        <dbReference type="EMBL" id="GFR38745.1"/>
    </source>
</evidence>
<proteinExistence type="predicted"/>
<feature type="transmembrane region" description="Helical" evidence="7">
    <location>
        <begin position="376"/>
        <end position="401"/>
    </location>
</feature>
<evidence type="ECO:0000256" key="7">
    <source>
        <dbReference type="SAM" id="Phobius"/>
    </source>
</evidence>
<dbReference type="RefSeq" id="WP_200966978.1">
    <property type="nucleotide sequence ID" value="NZ_BMAQ01000026.1"/>
</dbReference>
<feature type="transmembrane region" description="Helical" evidence="7">
    <location>
        <begin position="103"/>
        <end position="130"/>
    </location>
</feature>
<dbReference type="EMBL" id="BMAQ01000026">
    <property type="protein sequence ID" value="GFR38745.1"/>
    <property type="molecule type" value="Genomic_DNA"/>
</dbReference>
<feature type="transmembrane region" description="Helical" evidence="7">
    <location>
        <begin position="442"/>
        <end position="459"/>
    </location>
</feature>
<reference evidence="8" key="1">
    <citation type="submission" date="2020-08" db="EMBL/GenBank/DDBJ databases">
        <authorList>
            <person name="Uke A."/>
            <person name="Chhe C."/>
            <person name="Baramee S."/>
            <person name="Kosugi A."/>
        </authorList>
    </citation>
    <scope>NUCLEOTIDE SEQUENCE</scope>
    <source>
        <strain evidence="8">DA-C8</strain>
    </source>
</reference>
<evidence type="ECO:0000256" key="3">
    <source>
        <dbReference type="ARBA" id="ARBA00022475"/>
    </source>
</evidence>
<keyword evidence="9" id="KW-1185">Reference proteome</keyword>
<sequence>MDFKHTGHRNMSLFFVGKLISVLGSSLYTFVAGLTVLKLTGSGGNFAVTLICGFLPRILLAPFAGVIADRVNRRALLIASDLAGVLVMLFTSAVLSLNTGSLLPIYLSLALLSVCSTFYSVTVSSSLLMLVEHEQIQRAGSLNQIAASTGNILAPIAGGILYAFLPLPLFTLLNAAAFAVSTGMSAALRFKPRTASAAVAAVGNSDGNDGSDAEVKVEAGATVTETGTAITEASAAITDAGSGMLISDDTAAKSGSLTRALTAIKSDLWGGIAYVHSRQALGTVLKLVFWINFFVAALSVMLPYILVQELEMSSEQFGTVESMMAAGMLLMSLILTVRKQSTDHVRPLTIGLYALGVLLTAIALPLLMNFGSAVVFVYYMALMLVIGITVISINIPLSVFMQTSTEEEYRGRVFGLVDTLSGAIAPLGMLIVGYLLDLVPAGILPVVSGICVMIITSLGSRKLRNASPAAEAGVKKASAA</sequence>
<evidence type="ECO:0000313" key="9">
    <source>
        <dbReference type="Proteomes" id="UP000654993"/>
    </source>
</evidence>
<dbReference type="InterPro" id="IPR011701">
    <property type="entry name" value="MFS"/>
</dbReference>
<dbReference type="Gene3D" id="1.20.1250.20">
    <property type="entry name" value="MFS general substrate transporter like domains"/>
    <property type="match status" value="1"/>
</dbReference>
<feature type="transmembrane region" description="Helical" evidence="7">
    <location>
        <begin position="413"/>
        <end position="436"/>
    </location>
</feature>
<dbReference type="GO" id="GO:0022857">
    <property type="term" value="F:transmembrane transporter activity"/>
    <property type="evidence" value="ECO:0007669"/>
    <property type="project" value="InterPro"/>
</dbReference>
<comment type="caution">
    <text evidence="8">The sequence shown here is derived from an EMBL/GenBank/DDBJ whole genome shotgun (WGS) entry which is preliminary data.</text>
</comment>
<feature type="transmembrane region" description="Helical" evidence="7">
    <location>
        <begin position="350"/>
        <end position="370"/>
    </location>
</feature>
<evidence type="ECO:0000256" key="1">
    <source>
        <dbReference type="ARBA" id="ARBA00004651"/>
    </source>
</evidence>
<dbReference type="Pfam" id="PF07690">
    <property type="entry name" value="MFS_1"/>
    <property type="match status" value="1"/>
</dbReference>
<reference evidence="8" key="2">
    <citation type="journal article" date="2021" name="Data Brief">
        <title>Draft genome sequence data of the facultative, thermophilic, xylanolytic bacterium Paenibacillus sp. strain DA-C8.</title>
        <authorList>
            <person name="Chhe C."/>
            <person name="Uke A."/>
            <person name="Baramee S."/>
            <person name="Ungkulpasvich U."/>
            <person name="Tachaapaikoon C."/>
            <person name="Pason P."/>
            <person name="Waeonukul R."/>
            <person name="Ratanakhanokchai K."/>
            <person name="Kosugi A."/>
        </authorList>
    </citation>
    <scope>NUCLEOTIDE SEQUENCE</scope>
    <source>
        <strain evidence="8">DA-C8</strain>
    </source>
</reference>
<feature type="transmembrane region" description="Helical" evidence="7">
    <location>
        <begin position="287"/>
        <end position="307"/>
    </location>
</feature>
<organism evidence="8 9">
    <name type="scientific">Insulibacter thermoxylanivorax</name>
    <dbReference type="NCBI Taxonomy" id="2749268"/>
    <lineage>
        <taxon>Bacteria</taxon>
        <taxon>Bacillati</taxon>
        <taxon>Bacillota</taxon>
        <taxon>Bacilli</taxon>
        <taxon>Bacillales</taxon>
        <taxon>Paenibacillaceae</taxon>
        <taxon>Insulibacter</taxon>
    </lineage>
</organism>
<feature type="transmembrane region" description="Helical" evidence="7">
    <location>
        <begin position="319"/>
        <end position="338"/>
    </location>
</feature>
<gene>
    <name evidence="8" type="ORF">PRECH8_20410</name>
</gene>
<keyword evidence="5 7" id="KW-1133">Transmembrane helix</keyword>
<dbReference type="PANTHER" id="PTHR43266:SF9">
    <property type="entry name" value="PERMEASE, MAJOR FACILITATOR SUPERFAMILY-RELATED"/>
    <property type="match status" value="1"/>
</dbReference>
<keyword evidence="2" id="KW-0813">Transport</keyword>
<evidence type="ECO:0008006" key="10">
    <source>
        <dbReference type="Google" id="ProtNLM"/>
    </source>
</evidence>
<evidence type="ECO:0000256" key="2">
    <source>
        <dbReference type="ARBA" id="ARBA00022448"/>
    </source>
</evidence>
<dbReference type="InterPro" id="IPR036259">
    <property type="entry name" value="MFS_trans_sf"/>
</dbReference>
<evidence type="ECO:0000256" key="6">
    <source>
        <dbReference type="ARBA" id="ARBA00023136"/>
    </source>
</evidence>
<accession>A0A916QDZ5</accession>
<keyword evidence="4 7" id="KW-0812">Transmembrane</keyword>
<feature type="transmembrane region" description="Helical" evidence="7">
    <location>
        <begin position="142"/>
        <end position="164"/>
    </location>
</feature>
<dbReference type="CDD" id="cd06173">
    <property type="entry name" value="MFS_MefA_like"/>
    <property type="match status" value="1"/>
</dbReference>
<feature type="transmembrane region" description="Helical" evidence="7">
    <location>
        <begin position="12"/>
        <end position="34"/>
    </location>
</feature>
<dbReference type="AlphaFoldDB" id="A0A916QDZ5"/>
<dbReference type="PANTHER" id="PTHR43266">
    <property type="entry name" value="MACROLIDE-EFFLUX PROTEIN"/>
    <property type="match status" value="1"/>
</dbReference>
<name>A0A916QDZ5_9BACL</name>
<dbReference type="GO" id="GO:0005886">
    <property type="term" value="C:plasma membrane"/>
    <property type="evidence" value="ECO:0007669"/>
    <property type="project" value="UniProtKB-SubCell"/>
</dbReference>
<feature type="transmembrane region" description="Helical" evidence="7">
    <location>
        <begin position="170"/>
        <end position="188"/>
    </location>
</feature>
<evidence type="ECO:0000256" key="4">
    <source>
        <dbReference type="ARBA" id="ARBA00022692"/>
    </source>
</evidence>
<keyword evidence="3" id="KW-1003">Cell membrane</keyword>
<feature type="transmembrane region" description="Helical" evidence="7">
    <location>
        <begin position="46"/>
        <end position="68"/>
    </location>
</feature>
<evidence type="ECO:0000256" key="5">
    <source>
        <dbReference type="ARBA" id="ARBA00022989"/>
    </source>
</evidence>
<comment type="subcellular location">
    <subcellularLocation>
        <location evidence="1">Cell membrane</location>
        <topology evidence="1">Multi-pass membrane protein</topology>
    </subcellularLocation>
</comment>
<dbReference type="Proteomes" id="UP000654993">
    <property type="component" value="Unassembled WGS sequence"/>
</dbReference>